<gene>
    <name evidence="7" type="ORF">LMG9449_1603</name>
</gene>
<evidence type="ECO:0000259" key="6">
    <source>
        <dbReference type="Pfam" id="PF00108"/>
    </source>
</evidence>
<proteinExistence type="inferred from homology"/>
<keyword evidence="4" id="KW-0012">Acyltransferase</keyword>
<dbReference type="InterPro" id="IPR020616">
    <property type="entry name" value="Thiolase_N"/>
</dbReference>
<dbReference type="AlphaFoldDB" id="A0A0V8DW17"/>
<dbReference type="Proteomes" id="UP000053612">
    <property type="component" value="Unassembled WGS sequence"/>
</dbReference>
<dbReference type="Gene3D" id="3.40.47.10">
    <property type="match status" value="2"/>
</dbReference>
<dbReference type="SUPFAM" id="SSF53901">
    <property type="entry name" value="Thiolase-like"/>
    <property type="match status" value="1"/>
</dbReference>
<evidence type="ECO:0000256" key="5">
    <source>
        <dbReference type="ARBA" id="ARBA00030755"/>
    </source>
</evidence>
<evidence type="ECO:0000313" key="7">
    <source>
        <dbReference type="EMBL" id="KSU17798.1"/>
    </source>
</evidence>
<evidence type="ECO:0000256" key="1">
    <source>
        <dbReference type="ARBA" id="ARBA00010982"/>
    </source>
</evidence>
<organism evidence="7 8">
    <name type="scientific">Lactococcus lactis subsp. lactis</name>
    <name type="common">Streptococcus lactis</name>
    <dbReference type="NCBI Taxonomy" id="1360"/>
    <lineage>
        <taxon>Bacteria</taxon>
        <taxon>Bacillati</taxon>
        <taxon>Bacillota</taxon>
        <taxon>Bacilli</taxon>
        <taxon>Lactobacillales</taxon>
        <taxon>Streptococcaceae</taxon>
        <taxon>Lactococcus</taxon>
    </lineage>
</organism>
<evidence type="ECO:0000256" key="4">
    <source>
        <dbReference type="ARBA" id="ARBA00023315"/>
    </source>
</evidence>
<comment type="similarity">
    <text evidence="1">Belongs to the thiolase-like superfamily. Thiolase family.</text>
</comment>
<dbReference type="PATRIC" id="fig|1360.109.peg.1287"/>
<dbReference type="InterPro" id="IPR016039">
    <property type="entry name" value="Thiolase-like"/>
</dbReference>
<dbReference type="PANTHER" id="PTHR18919:SF107">
    <property type="entry name" value="ACETYL-COA ACETYLTRANSFERASE, CYTOSOLIC"/>
    <property type="match status" value="1"/>
</dbReference>
<dbReference type="EMBL" id="LKLS01000124">
    <property type="protein sequence ID" value="KSU17798.1"/>
    <property type="molecule type" value="Genomic_DNA"/>
</dbReference>
<dbReference type="GO" id="GO:0003985">
    <property type="term" value="F:acetyl-CoA C-acetyltransferase activity"/>
    <property type="evidence" value="ECO:0007669"/>
    <property type="project" value="UniProtKB-EC"/>
</dbReference>
<sequence>MSFKNPVGIIAANRLPIGKINGFYKKISPETLYQNLIKQQFNKNPLLKKADIDYIILGNVTNQGGNLARRCALKAGFSIQVPAFTIDQQCGSGLTAMISSANYIISGEASIICTGGVESTSQANIVLDSESYQPIKRFKMAPEPYEDFDMGTLADMTALKYNISRSVQDLYALNSHKKASQAN</sequence>
<protein>
    <recommendedName>
        <fullName evidence="2">acetyl-CoA C-acetyltransferase</fullName>
        <ecNumber evidence="2">2.3.1.9</ecNumber>
    </recommendedName>
    <alternativeName>
        <fullName evidence="5">Acetoacetyl-CoA thiolase</fullName>
    </alternativeName>
</protein>
<dbReference type="EC" id="2.3.1.9" evidence="2"/>
<dbReference type="Pfam" id="PF00108">
    <property type="entry name" value="Thiolase_N"/>
    <property type="match status" value="1"/>
</dbReference>
<feature type="domain" description="Thiolase N-terminal" evidence="6">
    <location>
        <begin position="7"/>
        <end position="182"/>
    </location>
</feature>
<accession>A0A0V8DW17</accession>
<comment type="caution">
    <text evidence="7">The sequence shown here is derived from an EMBL/GenBank/DDBJ whole genome shotgun (WGS) entry which is preliminary data.</text>
</comment>
<reference evidence="8" key="1">
    <citation type="submission" date="2015-10" db="EMBL/GenBank/DDBJ databases">
        <title>Draft Genome Sequences of 11 Lactococcus lactis subspecies cremoris strains.</title>
        <authorList>
            <person name="Wels M."/>
            <person name="Backus L."/>
            <person name="Boekhorst J."/>
            <person name="Dijkstra A."/>
            <person name="Beerthuizen M."/>
            <person name="Kelly W."/>
            <person name="Siezen R."/>
            <person name="Bachmann H."/>
            <person name="Van Hijum S."/>
        </authorList>
    </citation>
    <scope>NUCLEOTIDE SEQUENCE [LARGE SCALE GENOMIC DNA]</scope>
    <source>
        <strain evidence="8">LMG9449</strain>
    </source>
</reference>
<evidence type="ECO:0000313" key="8">
    <source>
        <dbReference type="Proteomes" id="UP000053612"/>
    </source>
</evidence>
<name>A0A0V8DW17_LACLL</name>
<keyword evidence="3 7" id="KW-0808">Transferase</keyword>
<evidence type="ECO:0000256" key="2">
    <source>
        <dbReference type="ARBA" id="ARBA00012705"/>
    </source>
</evidence>
<dbReference type="PANTHER" id="PTHR18919">
    <property type="entry name" value="ACETYL-COA C-ACYLTRANSFERASE"/>
    <property type="match status" value="1"/>
</dbReference>
<evidence type="ECO:0000256" key="3">
    <source>
        <dbReference type="ARBA" id="ARBA00022679"/>
    </source>
</evidence>